<keyword evidence="1" id="KW-0812">Transmembrane</keyword>
<evidence type="ECO:0000313" key="2">
    <source>
        <dbReference type="EMBL" id="OUK03794.1"/>
    </source>
</evidence>
<proteinExistence type="predicted"/>
<keyword evidence="1" id="KW-1133">Transmembrane helix</keyword>
<keyword evidence="1" id="KW-0472">Membrane</keyword>
<gene>
    <name evidence="2" type="ORF">BZZ03_09070</name>
</gene>
<dbReference type="AlphaFoldDB" id="A0A252CB66"/>
<dbReference type="RefSeq" id="WP_086583071.1">
    <property type="nucleotide sequence ID" value="NZ_JADPGL010000006.1"/>
</dbReference>
<protein>
    <submittedName>
        <fullName evidence="2">Uncharacterized protein</fullName>
    </submittedName>
</protein>
<accession>A0A252CB66</accession>
<comment type="caution">
    <text evidence="2">The sequence shown here is derived from an EMBL/GenBank/DDBJ whole genome shotgun (WGS) entry which is preliminary data.</text>
</comment>
<name>A0A252CB66_9LACT</name>
<organism evidence="2 3">
    <name type="scientific">Lactococcus petauri</name>
    <dbReference type="NCBI Taxonomy" id="1940789"/>
    <lineage>
        <taxon>Bacteria</taxon>
        <taxon>Bacillati</taxon>
        <taxon>Bacillota</taxon>
        <taxon>Bacilli</taxon>
        <taxon>Lactobacillales</taxon>
        <taxon>Streptococcaceae</taxon>
        <taxon>Lactococcus</taxon>
    </lineage>
</organism>
<dbReference type="Proteomes" id="UP000194606">
    <property type="component" value="Unassembled WGS sequence"/>
</dbReference>
<feature type="transmembrane region" description="Helical" evidence="1">
    <location>
        <begin position="6"/>
        <end position="26"/>
    </location>
</feature>
<evidence type="ECO:0000313" key="3">
    <source>
        <dbReference type="Proteomes" id="UP000194606"/>
    </source>
</evidence>
<sequence>MYRRIIKISVVLISVLGLTLLLWVNFFKNNSINNERASVGKKELVIEYVYEITENPEIRLFKKEEISNIDFDNGDLIVHFQDLQVNSDMITFSLDGNNDEASLTIYRPRNATNAEAIESKNIPASQFLDLKKLRLYVEK</sequence>
<reference evidence="2 3" key="1">
    <citation type="submission" date="2017-02" db="EMBL/GenBank/DDBJ databases">
        <authorList>
            <person name="Peterson S.W."/>
        </authorList>
    </citation>
    <scope>NUCLEOTIDE SEQUENCE [LARGE SCALE GENOMIC DNA]</scope>
    <source>
        <strain evidence="2">159469</strain>
    </source>
</reference>
<dbReference type="EMBL" id="MUIZ01000006">
    <property type="protein sequence ID" value="OUK03794.1"/>
    <property type="molecule type" value="Genomic_DNA"/>
</dbReference>
<evidence type="ECO:0000256" key="1">
    <source>
        <dbReference type="SAM" id="Phobius"/>
    </source>
</evidence>